<reference evidence="3" key="1">
    <citation type="submission" date="2017-02" db="EMBL/GenBank/DDBJ databases">
        <authorList>
            <person name="Tafer H."/>
            <person name="Lopandic K."/>
        </authorList>
    </citation>
    <scope>NUCLEOTIDE SEQUENCE [LARGE SCALE GENOMIC DNA]</scope>
    <source>
        <strain evidence="3">CBS 366.77</strain>
    </source>
</reference>
<feature type="region of interest" description="Disordered" evidence="1">
    <location>
        <begin position="419"/>
        <end position="438"/>
    </location>
</feature>
<feature type="compositionally biased region" description="Basic and acidic residues" evidence="1">
    <location>
        <begin position="80"/>
        <end position="89"/>
    </location>
</feature>
<dbReference type="OrthoDB" id="5431211at2759"/>
<feature type="region of interest" description="Disordered" evidence="1">
    <location>
        <begin position="114"/>
        <end position="412"/>
    </location>
</feature>
<accession>A0A3A3A011</accession>
<feature type="compositionally biased region" description="Acidic residues" evidence="1">
    <location>
        <begin position="287"/>
        <end position="316"/>
    </location>
</feature>
<name>A0A3A3A011_9EURO</name>
<evidence type="ECO:0000313" key="3">
    <source>
        <dbReference type="Proteomes" id="UP000266188"/>
    </source>
</evidence>
<gene>
    <name evidence="2" type="ORF">PHISCL_02685</name>
</gene>
<organism evidence="2 3">
    <name type="scientific">Aspergillus sclerotialis</name>
    <dbReference type="NCBI Taxonomy" id="2070753"/>
    <lineage>
        <taxon>Eukaryota</taxon>
        <taxon>Fungi</taxon>
        <taxon>Dikarya</taxon>
        <taxon>Ascomycota</taxon>
        <taxon>Pezizomycotina</taxon>
        <taxon>Eurotiomycetes</taxon>
        <taxon>Eurotiomycetidae</taxon>
        <taxon>Eurotiales</taxon>
        <taxon>Aspergillaceae</taxon>
        <taxon>Aspergillus</taxon>
        <taxon>Aspergillus subgen. Polypaecilum</taxon>
    </lineage>
</organism>
<feature type="compositionally biased region" description="Low complexity" evidence="1">
    <location>
        <begin position="379"/>
        <end position="392"/>
    </location>
</feature>
<dbReference type="CDD" id="cd00167">
    <property type="entry name" value="SANT"/>
    <property type="match status" value="1"/>
</dbReference>
<feature type="compositionally biased region" description="Basic residues" evidence="1">
    <location>
        <begin position="1"/>
        <end position="11"/>
    </location>
</feature>
<dbReference type="AlphaFoldDB" id="A0A3A3A011"/>
<dbReference type="EMBL" id="MVGC01000062">
    <property type="protein sequence ID" value="RJE24974.1"/>
    <property type="molecule type" value="Genomic_DNA"/>
</dbReference>
<evidence type="ECO:0000256" key="1">
    <source>
        <dbReference type="SAM" id="MobiDB-lite"/>
    </source>
</evidence>
<comment type="caution">
    <text evidence="2">The sequence shown here is derived from an EMBL/GenBank/DDBJ whole genome shotgun (WGS) entry which is preliminary data.</text>
</comment>
<feature type="compositionally biased region" description="Basic and acidic residues" evidence="1">
    <location>
        <begin position="118"/>
        <end position="137"/>
    </location>
</feature>
<feature type="compositionally biased region" description="Polar residues" evidence="1">
    <location>
        <begin position="245"/>
        <end position="259"/>
    </location>
</feature>
<feature type="compositionally biased region" description="Polar residues" evidence="1">
    <location>
        <begin position="14"/>
        <end position="29"/>
    </location>
</feature>
<evidence type="ECO:0000313" key="2">
    <source>
        <dbReference type="EMBL" id="RJE24974.1"/>
    </source>
</evidence>
<dbReference type="InterPro" id="IPR001005">
    <property type="entry name" value="SANT/Myb"/>
</dbReference>
<feature type="compositionally biased region" description="Basic and acidic residues" evidence="1">
    <location>
        <begin position="317"/>
        <end position="326"/>
    </location>
</feature>
<proteinExistence type="predicted"/>
<dbReference type="Proteomes" id="UP000266188">
    <property type="component" value="Unassembled WGS sequence"/>
</dbReference>
<feature type="compositionally biased region" description="Polar residues" evidence="1">
    <location>
        <begin position="429"/>
        <end position="438"/>
    </location>
</feature>
<protein>
    <submittedName>
        <fullName evidence="2">Uncharacterized protein</fullName>
    </submittedName>
</protein>
<sequence>MSSSRRRSRKRNLTDQSVDLYNRVTSNDATPLPHPRRRNLNRKPFVPRSDDIFEVPSSPERQRRSQSRRVKSVPVTPPQPERRRIPSLRERLTHINYNESKGISYAAGSILYSDESESETKDNDGDSTNRSEGEEGGLHPVPVVVVQRSSNGNKDTERNTEEASGVAEDNAPPNTGGVEQTADNGANNGEPNDDGIDQGATGDMGYEPDPLQQAAHEDELDDSPAQQLASNMQHQTESVEHAPVANTSTQEFNLHSPISTRKRKLEAVSGTEETQPEPNPHQAADNDSSEESEEEESEESESDKGDEEAEDAEETEEPSKSKDKASPDLIEETAPDSNTRPQKRVSNKFRVSQRVSVERLSKRQKSPILAESDEEFAGSPSQDSISHSSSSSANEDKSQYATPPRESREQSAIADSVVEAGQDGAEPQSGESSSEMSWFEQAQNLGQQKENWDTFMKHSNTLQRKADSSRIERFNDPNNLIIELHQAYRNMREELTRGSTISLEEVAGCENLLRGISNEGFRMLDEVWSLSNKGREDRARSLLHGFETHVLPPMASLIISCFLAYYVGRGRFPRSYSQLHGAMTLLQSFCNRISNQIKTRIVQSKMLSRNLNIALKHLITALESGAMNLSPHVPSRIRRKSGPFSYEDDFADDGSSDIDSAIPGREWSSEESKILVEALRLYQGPDRYIQIIRHFGAQLPNRSTSELRSKAREIRDNFLPTAQGLLATPEGRQQVAWLLTV</sequence>
<keyword evidence="3" id="KW-1185">Reference proteome</keyword>
<dbReference type="STRING" id="2070753.A0A3A3A011"/>
<feature type="compositionally biased region" description="Polar residues" evidence="1">
    <location>
        <begin position="224"/>
        <end position="236"/>
    </location>
</feature>
<feature type="region of interest" description="Disordered" evidence="1">
    <location>
        <begin position="1"/>
        <end position="89"/>
    </location>
</feature>
<feature type="compositionally biased region" description="Polar residues" evidence="1">
    <location>
        <begin position="177"/>
        <end position="190"/>
    </location>
</feature>